<organism evidence="2 3">
    <name type="scientific">Jannaschia rubra</name>
    <dbReference type="NCBI Taxonomy" id="282197"/>
    <lineage>
        <taxon>Bacteria</taxon>
        <taxon>Pseudomonadati</taxon>
        <taxon>Pseudomonadota</taxon>
        <taxon>Alphaproteobacteria</taxon>
        <taxon>Rhodobacterales</taxon>
        <taxon>Roseobacteraceae</taxon>
        <taxon>Jannaschia</taxon>
    </lineage>
</organism>
<feature type="domain" description="Peptidase M15A C-terminal" evidence="1">
    <location>
        <begin position="41"/>
        <end position="115"/>
    </location>
</feature>
<keyword evidence="3" id="KW-1185">Reference proteome</keyword>
<protein>
    <submittedName>
        <fullName evidence="2">Peptidase M15</fullName>
    </submittedName>
</protein>
<dbReference type="AlphaFoldDB" id="A0A0M6XT59"/>
<dbReference type="SUPFAM" id="SSF55166">
    <property type="entry name" value="Hedgehog/DD-peptidase"/>
    <property type="match status" value="1"/>
</dbReference>
<reference evidence="2 3" key="1">
    <citation type="submission" date="2015-07" db="EMBL/GenBank/DDBJ databases">
        <authorList>
            <person name="Noorani M."/>
        </authorList>
    </citation>
    <scope>NUCLEOTIDE SEQUENCE [LARGE SCALE GENOMIC DNA]</scope>
    <source>
        <strain evidence="2 3">CECT 5088</strain>
    </source>
</reference>
<dbReference type="Pfam" id="PF08291">
    <property type="entry name" value="Peptidase_M15_3"/>
    <property type="match status" value="1"/>
</dbReference>
<dbReference type="InterPro" id="IPR013230">
    <property type="entry name" value="Peptidase_M15A_C"/>
</dbReference>
<evidence type="ECO:0000313" key="3">
    <source>
        <dbReference type="Proteomes" id="UP000048908"/>
    </source>
</evidence>
<dbReference type="OrthoDB" id="7618790at2"/>
<sequence length="138" mass="15313">MSTTVYERCNRASERTWRWPNSDLAEIACRGTGKLLVNEPAFDELLALRDRIGRPLIVSPAYRSPEHDRAVGDATRSKHFDGAAFDIAVVNHDLVEFEAAARKVGFPGFARGRSQRAGSDAHFQVAPTLRCRQMGSGR</sequence>
<accession>A0A0M6XT59</accession>
<dbReference type="InterPro" id="IPR009045">
    <property type="entry name" value="Zn_M74/Hedgehog-like"/>
</dbReference>
<dbReference type="EMBL" id="CXPG01000021">
    <property type="protein sequence ID" value="CTQ34339.1"/>
    <property type="molecule type" value="Genomic_DNA"/>
</dbReference>
<dbReference type="Proteomes" id="UP000048908">
    <property type="component" value="Unassembled WGS sequence"/>
</dbReference>
<dbReference type="Gene3D" id="3.30.1380.10">
    <property type="match status" value="1"/>
</dbReference>
<dbReference type="STRING" id="282197.SAMN04488517_1034"/>
<evidence type="ECO:0000313" key="2">
    <source>
        <dbReference type="EMBL" id="CTQ34339.1"/>
    </source>
</evidence>
<gene>
    <name evidence="2" type="ORF">JAN5088_03133</name>
</gene>
<proteinExistence type="predicted"/>
<name>A0A0M6XT59_9RHOB</name>
<evidence type="ECO:0000259" key="1">
    <source>
        <dbReference type="Pfam" id="PF08291"/>
    </source>
</evidence>
<dbReference type="RefSeq" id="WP_055683706.1">
    <property type="nucleotide sequence ID" value="NZ_CXPG01000021.1"/>
</dbReference>